<comment type="similarity">
    <text evidence="1">Belongs to the amidase family.</text>
</comment>
<dbReference type="InterPro" id="IPR036928">
    <property type="entry name" value="AS_sf"/>
</dbReference>
<evidence type="ECO:0000256" key="2">
    <source>
        <dbReference type="ARBA" id="ARBA00022801"/>
    </source>
</evidence>
<dbReference type="PANTHER" id="PTHR46072:SF4">
    <property type="entry name" value="AMIDASE C550.07-RELATED"/>
    <property type="match status" value="1"/>
</dbReference>
<dbReference type="Pfam" id="PF01425">
    <property type="entry name" value="Amidase"/>
    <property type="match status" value="1"/>
</dbReference>
<dbReference type="Gene3D" id="3.90.1300.10">
    <property type="entry name" value="Amidase signature (AS) domain"/>
    <property type="match status" value="1"/>
</dbReference>
<name>A0A1J8QE45_9AGAM</name>
<evidence type="ECO:0000313" key="5">
    <source>
        <dbReference type="Proteomes" id="UP000183567"/>
    </source>
</evidence>
<dbReference type="AlphaFoldDB" id="A0A1J8QE45"/>
<dbReference type="EMBL" id="LVVM01005649">
    <property type="protein sequence ID" value="OJA10028.1"/>
    <property type="molecule type" value="Genomic_DNA"/>
</dbReference>
<proteinExistence type="inferred from homology"/>
<comment type="caution">
    <text evidence="4">The sequence shown here is derived from an EMBL/GenBank/DDBJ whole genome shotgun (WGS) entry which is preliminary data.</text>
</comment>
<protein>
    <recommendedName>
        <fullName evidence="3">Amidase domain-containing protein</fullName>
    </recommendedName>
</protein>
<dbReference type="InterPro" id="IPR023631">
    <property type="entry name" value="Amidase_dom"/>
</dbReference>
<evidence type="ECO:0000259" key="3">
    <source>
        <dbReference type="Pfam" id="PF01425"/>
    </source>
</evidence>
<sequence length="113" mass="13162">MHPLREWVISPPYVKDHDAAQVWKLHEKRDIYRREYSDHWWSQNVDVVLCPPFQGTASRHDTAKYWGYTAIWNLLDYPGAVFPTGLFADPSIDIYQEPLRPMSAADGQNISLC</sequence>
<gene>
    <name evidence="4" type="ORF">AZE42_08525</name>
</gene>
<reference evidence="4 5" key="1">
    <citation type="submission" date="2016-03" db="EMBL/GenBank/DDBJ databases">
        <title>Comparative genomics of the ectomycorrhizal sister species Rhizopogon vinicolor and Rhizopogon vesiculosus (Basidiomycota: Boletales) reveals a divergence of the mating type B locus.</title>
        <authorList>
            <person name="Mujic A.B."/>
            <person name="Kuo A."/>
            <person name="Tritt A."/>
            <person name="Lipzen A."/>
            <person name="Chen C."/>
            <person name="Johnson J."/>
            <person name="Sharma A."/>
            <person name="Barry K."/>
            <person name="Grigoriev I.V."/>
            <person name="Spatafora J.W."/>
        </authorList>
    </citation>
    <scope>NUCLEOTIDE SEQUENCE [LARGE SCALE GENOMIC DNA]</scope>
    <source>
        <strain evidence="4 5">AM-OR11-056</strain>
    </source>
</reference>
<dbReference type="GO" id="GO:0016787">
    <property type="term" value="F:hydrolase activity"/>
    <property type="evidence" value="ECO:0007669"/>
    <property type="project" value="UniProtKB-KW"/>
</dbReference>
<feature type="domain" description="Amidase" evidence="3">
    <location>
        <begin position="18"/>
        <end position="94"/>
    </location>
</feature>
<dbReference type="OrthoDB" id="6428749at2759"/>
<keyword evidence="5" id="KW-1185">Reference proteome</keyword>
<accession>A0A1J8QE45</accession>
<evidence type="ECO:0000313" key="4">
    <source>
        <dbReference type="EMBL" id="OJA10028.1"/>
    </source>
</evidence>
<dbReference type="Proteomes" id="UP000183567">
    <property type="component" value="Unassembled WGS sequence"/>
</dbReference>
<organism evidence="4 5">
    <name type="scientific">Rhizopogon vesiculosus</name>
    <dbReference type="NCBI Taxonomy" id="180088"/>
    <lineage>
        <taxon>Eukaryota</taxon>
        <taxon>Fungi</taxon>
        <taxon>Dikarya</taxon>
        <taxon>Basidiomycota</taxon>
        <taxon>Agaricomycotina</taxon>
        <taxon>Agaricomycetes</taxon>
        <taxon>Agaricomycetidae</taxon>
        <taxon>Boletales</taxon>
        <taxon>Suillineae</taxon>
        <taxon>Rhizopogonaceae</taxon>
        <taxon>Rhizopogon</taxon>
    </lineage>
</organism>
<evidence type="ECO:0000256" key="1">
    <source>
        <dbReference type="ARBA" id="ARBA00009199"/>
    </source>
</evidence>
<dbReference type="SUPFAM" id="SSF75304">
    <property type="entry name" value="Amidase signature (AS) enzymes"/>
    <property type="match status" value="1"/>
</dbReference>
<keyword evidence="2" id="KW-0378">Hydrolase</keyword>
<dbReference type="PANTHER" id="PTHR46072">
    <property type="entry name" value="AMIDASE-RELATED-RELATED"/>
    <property type="match status" value="1"/>
</dbReference>
<dbReference type="STRING" id="180088.A0A1J8QE45"/>